<evidence type="ECO:0000313" key="4">
    <source>
        <dbReference type="Proteomes" id="UP000002051"/>
    </source>
</evidence>
<dbReference type="STRING" id="3880.G7K047"/>
<organism evidence="2 4">
    <name type="scientific">Medicago truncatula</name>
    <name type="common">Barrel medic</name>
    <name type="synonym">Medicago tribuloides</name>
    <dbReference type="NCBI Taxonomy" id="3880"/>
    <lineage>
        <taxon>Eukaryota</taxon>
        <taxon>Viridiplantae</taxon>
        <taxon>Streptophyta</taxon>
        <taxon>Embryophyta</taxon>
        <taxon>Tracheophyta</taxon>
        <taxon>Spermatophyta</taxon>
        <taxon>Magnoliopsida</taxon>
        <taxon>eudicotyledons</taxon>
        <taxon>Gunneridae</taxon>
        <taxon>Pentapetalae</taxon>
        <taxon>rosids</taxon>
        <taxon>fabids</taxon>
        <taxon>Fabales</taxon>
        <taxon>Fabaceae</taxon>
        <taxon>Papilionoideae</taxon>
        <taxon>50 kb inversion clade</taxon>
        <taxon>NPAAA clade</taxon>
        <taxon>Hologalegina</taxon>
        <taxon>IRL clade</taxon>
        <taxon>Trifolieae</taxon>
        <taxon>Medicago</taxon>
    </lineage>
</organism>
<proteinExistence type="predicted"/>
<name>G7K047_MEDTR</name>
<reference evidence="3" key="3">
    <citation type="submission" date="2015-04" db="UniProtKB">
        <authorList>
            <consortium name="EnsemblPlants"/>
        </authorList>
    </citation>
    <scope>IDENTIFICATION</scope>
    <source>
        <strain evidence="3">cv. Jemalong A17</strain>
    </source>
</reference>
<feature type="transmembrane region" description="Helical" evidence="1">
    <location>
        <begin position="12"/>
        <end position="30"/>
    </location>
</feature>
<evidence type="ECO:0000313" key="2">
    <source>
        <dbReference type="EMBL" id="AES96128.1"/>
    </source>
</evidence>
<dbReference type="EMBL" id="CM001221">
    <property type="protein sequence ID" value="AES96128.1"/>
    <property type="molecule type" value="Genomic_DNA"/>
</dbReference>
<dbReference type="PaxDb" id="3880-AES96128"/>
<evidence type="ECO:0000313" key="3">
    <source>
        <dbReference type="EnsemblPlants" id="AES96128"/>
    </source>
</evidence>
<keyword evidence="1" id="KW-1133">Transmembrane helix</keyword>
<dbReference type="Proteomes" id="UP000002051">
    <property type="component" value="Chromosome 5"/>
</dbReference>
<gene>
    <name evidence="2" type="ordered locus">MTR_5g033580</name>
</gene>
<dbReference type="HOGENOM" id="CLU_1456884_0_0_1"/>
<keyword evidence="1" id="KW-0812">Transmembrane</keyword>
<accession>G7K047</accession>
<reference evidence="2 4" key="1">
    <citation type="journal article" date="2011" name="Nature">
        <title>The Medicago genome provides insight into the evolution of rhizobial symbioses.</title>
        <authorList>
            <person name="Young N.D."/>
            <person name="Debelle F."/>
            <person name="Oldroyd G.E."/>
            <person name="Geurts R."/>
            <person name="Cannon S.B."/>
            <person name="Udvardi M.K."/>
            <person name="Benedito V.A."/>
            <person name="Mayer K.F."/>
            <person name="Gouzy J."/>
            <person name="Schoof H."/>
            <person name="Van de Peer Y."/>
            <person name="Proost S."/>
            <person name="Cook D.R."/>
            <person name="Meyers B.C."/>
            <person name="Spannagl M."/>
            <person name="Cheung F."/>
            <person name="De Mita S."/>
            <person name="Krishnakumar V."/>
            <person name="Gundlach H."/>
            <person name="Zhou S."/>
            <person name="Mudge J."/>
            <person name="Bharti A.K."/>
            <person name="Murray J.D."/>
            <person name="Naoumkina M.A."/>
            <person name="Rosen B."/>
            <person name="Silverstein K.A."/>
            <person name="Tang H."/>
            <person name="Rombauts S."/>
            <person name="Zhao P.X."/>
            <person name="Zhou P."/>
            <person name="Barbe V."/>
            <person name="Bardou P."/>
            <person name="Bechner M."/>
            <person name="Bellec A."/>
            <person name="Berger A."/>
            <person name="Berges H."/>
            <person name="Bidwell S."/>
            <person name="Bisseling T."/>
            <person name="Choisne N."/>
            <person name="Couloux A."/>
            <person name="Denny R."/>
            <person name="Deshpande S."/>
            <person name="Dai X."/>
            <person name="Doyle J.J."/>
            <person name="Dudez A.M."/>
            <person name="Farmer A.D."/>
            <person name="Fouteau S."/>
            <person name="Franken C."/>
            <person name="Gibelin C."/>
            <person name="Gish J."/>
            <person name="Goldstein S."/>
            <person name="Gonzalez A.J."/>
            <person name="Green P.J."/>
            <person name="Hallab A."/>
            <person name="Hartog M."/>
            <person name="Hua A."/>
            <person name="Humphray S.J."/>
            <person name="Jeong D.H."/>
            <person name="Jing Y."/>
            <person name="Jocker A."/>
            <person name="Kenton S.M."/>
            <person name="Kim D.J."/>
            <person name="Klee K."/>
            <person name="Lai H."/>
            <person name="Lang C."/>
            <person name="Lin S."/>
            <person name="Macmil S.L."/>
            <person name="Magdelenat G."/>
            <person name="Matthews L."/>
            <person name="McCorrison J."/>
            <person name="Monaghan E.L."/>
            <person name="Mun J.H."/>
            <person name="Najar F.Z."/>
            <person name="Nicholson C."/>
            <person name="Noirot C."/>
            <person name="O'Bleness M."/>
            <person name="Paule C.R."/>
            <person name="Poulain J."/>
            <person name="Prion F."/>
            <person name="Qin B."/>
            <person name="Qu C."/>
            <person name="Retzel E.F."/>
            <person name="Riddle C."/>
            <person name="Sallet E."/>
            <person name="Samain S."/>
            <person name="Samson N."/>
            <person name="Sanders I."/>
            <person name="Saurat O."/>
            <person name="Scarpelli C."/>
            <person name="Schiex T."/>
            <person name="Segurens B."/>
            <person name="Severin A.J."/>
            <person name="Sherrier D.J."/>
            <person name="Shi R."/>
            <person name="Sims S."/>
            <person name="Singer S.R."/>
            <person name="Sinharoy S."/>
            <person name="Sterck L."/>
            <person name="Viollet A."/>
            <person name="Wang B.B."/>
            <person name="Wang K."/>
            <person name="Wang M."/>
            <person name="Wang X."/>
            <person name="Warfsmann J."/>
            <person name="Weissenbach J."/>
            <person name="White D.D."/>
            <person name="White J.D."/>
            <person name="Wiley G.B."/>
            <person name="Wincker P."/>
            <person name="Xing Y."/>
            <person name="Yang L."/>
            <person name="Yao Z."/>
            <person name="Ying F."/>
            <person name="Zhai J."/>
            <person name="Zhou L."/>
            <person name="Zuber A."/>
            <person name="Denarie J."/>
            <person name="Dixon R.A."/>
            <person name="May G.D."/>
            <person name="Schwartz D.C."/>
            <person name="Rogers J."/>
            <person name="Quetier F."/>
            <person name="Town C.D."/>
            <person name="Roe B.A."/>
        </authorList>
    </citation>
    <scope>NUCLEOTIDE SEQUENCE [LARGE SCALE GENOMIC DNA]</scope>
    <source>
        <strain evidence="2">A17</strain>
        <strain evidence="3 4">cv. Jemalong A17</strain>
    </source>
</reference>
<keyword evidence="4" id="KW-1185">Reference proteome</keyword>
<keyword evidence="1" id="KW-0472">Membrane</keyword>
<dbReference type="AlphaFoldDB" id="G7K047"/>
<reference evidence="2 4" key="2">
    <citation type="journal article" date="2014" name="BMC Genomics">
        <title>An improved genome release (version Mt4.0) for the model legume Medicago truncatula.</title>
        <authorList>
            <person name="Tang H."/>
            <person name="Krishnakumar V."/>
            <person name="Bidwell S."/>
            <person name="Rosen B."/>
            <person name="Chan A."/>
            <person name="Zhou S."/>
            <person name="Gentzbittel L."/>
            <person name="Childs K.L."/>
            <person name="Yandell M."/>
            <person name="Gundlach H."/>
            <person name="Mayer K.F."/>
            <person name="Schwartz D.C."/>
            <person name="Town C.D."/>
        </authorList>
    </citation>
    <scope>GENOME REANNOTATION</scope>
    <source>
        <strain evidence="2">A17</strain>
        <strain evidence="3 4">cv. Jemalong A17</strain>
    </source>
</reference>
<evidence type="ECO:0000256" key="1">
    <source>
        <dbReference type="SAM" id="Phobius"/>
    </source>
</evidence>
<protein>
    <submittedName>
        <fullName evidence="2">Alpha/beta-hydrolase superfamily protein</fullName>
    </submittedName>
</protein>
<sequence>MIRLQNIYEQLVELFLSSLVILFYGFYIFGTDVAQDLSNSLGELENDDVVKENEVNHAPKDDMTPIYCDVHDSQLIETKTKHHRALVPDLGVTTTSIYDSQKNKNLKDGQVDYGEENRTTFGNLQFGQIYESGWQIFMYYKFVEDDHIAFLWIGREKEDRLIQYMIYDSIFERCTKLVFKKKFGTVLDEA</sequence>
<dbReference type="EnsemblPlants" id="AES96128">
    <property type="protein sequence ID" value="AES96128"/>
    <property type="gene ID" value="MTR_5g033580"/>
</dbReference>